<feature type="domain" description="HTH tetR-type" evidence="7">
    <location>
        <begin position="6"/>
        <end position="66"/>
    </location>
</feature>
<dbReference type="PANTHER" id="PTHR30055">
    <property type="entry name" value="HTH-TYPE TRANSCRIPTIONAL REGULATOR RUTR"/>
    <property type="match status" value="1"/>
</dbReference>
<accession>A0A2M9YEL6</accession>
<dbReference type="SUPFAM" id="SSF46689">
    <property type="entry name" value="Homeodomain-like"/>
    <property type="match status" value="1"/>
</dbReference>
<dbReference type="OrthoDB" id="166040at2"/>
<dbReference type="Proteomes" id="UP000231926">
    <property type="component" value="Unassembled WGS sequence"/>
</dbReference>
<dbReference type="GO" id="GO:0046677">
    <property type="term" value="P:response to antibiotic"/>
    <property type="evidence" value="ECO:0007669"/>
    <property type="project" value="InterPro"/>
</dbReference>
<evidence type="ECO:0000313" key="9">
    <source>
        <dbReference type="Proteomes" id="UP000231926"/>
    </source>
</evidence>
<dbReference type="Gene3D" id="1.10.357.10">
    <property type="entry name" value="Tetracycline Repressor, domain 2"/>
    <property type="match status" value="1"/>
</dbReference>
<evidence type="ECO:0000256" key="3">
    <source>
        <dbReference type="ARBA" id="ARBA00023015"/>
    </source>
</evidence>
<proteinExistence type="predicted"/>
<dbReference type="RefSeq" id="WP_100709479.1">
    <property type="nucleotide sequence ID" value="NZ_NPDR01000002.1"/>
</dbReference>
<keyword evidence="9" id="KW-1185">Reference proteome</keyword>
<dbReference type="InterPro" id="IPR001647">
    <property type="entry name" value="HTH_TetR"/>
</dbReference>
<comment type="function">
    <text evidence="1">TetR is the repressor of the tetracycline resistance element; its N-terminal region forms a helix-turn-helix structure and binds DNA. Binding of tetracycline to TetR reduces the repressor affinity for the tetracycline resistance gene (tetA) promoter operator sites.</text>
</comment>
<dbReference type="InterPro" id="IPR004111">
    <property type="entry name" value="Repressor_TetR_C"/>
</dbReference>
<evidence type="ECO:0000256" key="6">
    <source>
        <dbReference type="PROSITE-ProRule" id="PRU00335"/>
    </source>
</evidence>
<gene>
    <name evidence="8" type="ORF">CH362_06070</name>
</gene>
<evidence type="ECO:0000256" key="2">
    <source>
        <dbReference type="ARBA" id="ARBA00022491"/>
    </source>
</evidence>
<keyword evidence="4 6" id="KW-0238">DNA-binding</keyword>
<organism evidence="8 9">
    <name type="scientific">Leptospira saintgironsiae</name>
    <dbReference type="NCBI Taxonomy" id="2023183"/>
    <lineage>
        <taxon>Bacteria</taxon>
        <taxon>Pseudomonadati</taxon>
        <taxon>Spirochaetota</taxon>
        <taxon>Spirochaetia</taxon>
        <taxon>Leptospirales</taxon>
        <taxon>Leptospiraceae</taxon>
        <taxon>Leptospira</taxon>
    </lineage>
</organism>
<feature type="DNA-binding region" description="H-T-H motif" evidence="6">
    <location>
        <begin position="29"/>
        <end position="48"/>
    </location>
</feature>
<dbReference type="AlphaFoldDB" id="A0A2M9YEL6"/>
<dbReference type="GO" id="GO:0000976">
    <property type="term" value="F:transcription cis-regulatory region binding"/>
    <property type="evidence" value="ECO:0007669"/>
    <property type="project" value="TreeGrafter"/>
</dbReference>
<name>A0A2M9YEL6_9LEPT</name>
<dbReference type="GO" id="GO:0003700">
    <property type="term" value="F:DNA-binding transcription factor activity"/>
    <property type="evidence" value="ECO:0007669"/>
    <property type="project" value="TreeGrafter"/>
</dbReference>
<dbReference type="Pfam" id="PF02909">
    <property type="entry name" value="TetR_C_1"/>
    <property type="match status" value="1"/>
</dbReference>
<dbReference type="InterPro" id="IPR009057">
    <property type="entry name" value="Homeodomain-like_sf"/>
</dbReference>
<keyword evidence="3" id="KW-0805">Transcription regulation</keyword>
<dbReference type="PANTHER" id="PTHR30055:SF151">
    <property type="entry name" value="TRANSCRIPTIONAL REGULATORY PROTEIN"/>
    <property type="match status" value="1"/>
</dbReference>
<dbReference type="InterPro" id="IPR003012">
    <property type="entry name" value="Tet_transcr_reg_TetR"/>
</dbReference>
<keyword evidence="5" id="KW-0804">Transcription</keyword>
<dbReference type="PROSITE" id="PS50977">
    <property type="entry name" value="HTH_TETR_2"/>
    <property type="match status" value="1"/>
</dbReference>
<dbReference type="InterPro" id="IPR036271">
    <property type="entry name" value="Tet_transcr_reg_TetR-rel_C_sf"/>
</dbReference>
<evidence type="ECO:0000313" key="8">
    <source>
        <dbReference type="EMBL" id="PJZ49886.1"/>
    </source>
</evidence>
<dbReference type="GO" id="GO:0045892">
    <property type="term" value="P:negative regulation of DNA-templated transcription"/>
    <property type="evidence" value="ECO:0007669"/>
    <property type="project" value="InterPro"/>
</dbReference>
<dbReference type="PRINTS" id="PR00400">
    <property type="entry name" value="TETREPRESSOR"/>
</dbReference>
<protein>
    <submittedName>
        <fullName evidence="8">TetR family transcriptional regulator</fullName>
    </submittedName>
</protein>
<dbReference type="SUPFAM" id="SSF48498">
    <property type="entry name" value="Tetracyclin repressor-like, C-terminal domain"/>
    <property type="match status" value="1"/>
</dbReference>
<reference evidence="8 9" key="1">
    <citation type="submission" date="2017-07" db="EMBL/GenBank/DDBJ databases">
        <title>Leptospira spp. isolated from tropical soils.</title>
        <authorList>
            <person name="Thibeaux R."/>
            <person name="Iraola G."/>
            <person name="Ferres I."/>
            <person name="Bierque E."/>
            <person name="Girault D."/>
            <person name="Soupe-Gilbert M.-E."/>
            <person name="Picardeau M."/>
            <person name="Goarant C."/>
        </authorList>
    </citation>
    <scope>NUCLEOTIDE SEQUENCE [LARGE SCALE GENOMIC DNA]</scope>
    <source>
        <strain evidence="8 9">FH4-C-A2</strain>
    </source>
</reference>
<evidence type="ECO:0000256" key="4">
    <source>
        <dbReference type="ARBA" id="ARBA00023125"/>
    </source>
</evidence>
<evidence type="ECO:0000256" key="5">
    <source>
        <dbReference type="ARBA" id="ARBA00023163"/>
    </source>
</evidence>
<keyword evidence="2" id="KW-0678">Repressor</keyword>
<comment type="caution">
    <text evidence="8">The sequence shown here is derived from an EMBL/GenBank/DDBJ whole genome shotgun (WGS) entry which is preliminary data.</text>
</comment>
<dbReference type="InterPro" id="IPR050109">
    <property type="entry name" value="HTH-type_TetR-like_transc_reg"/>
</dbReference>
<evidence type="ECO:0000259" key="7">
    <source>
        <dbReference type="PROSITE" id="PS50977"/>
    </source>
</evidence>
<evidence type="ECO:0000256" key="1">
    <source>
        <dbReference type="ARBA" id="ARBA00002856"/>
    </source>
</evidence>
<sequence length="211" mass="23171">MPRPSKFTREQLQAAALEIVDQEGLGALSMRTLASSLGTGAMTIYNYVSDRAELEALLIEAVMSKSSWDRSEKSDWKEEVREIALAFWRAARLHPNVIPLILTRRSFSPAFLDPSEALLQALVKSGRSGQDLLVAFRTVSGFSMGIAQAELAGPLSSSQGESSEETIHRFQSLPKERYPRLTEIANSAKSSSPEEEFISGLNIILKGLDLS</sequence>
<dbReference type="EMBL" id="NPDR01000002">
    <property type="protein sequence ID" value="PJZ49886.1"/>
    <property type="molecule type" value="Genomic_DNA"/>
</dbReference>